<accession>A0ABS9L8Z0</accession>
<feature type="transmembrane region" description="Helical" evidence="1">
    <location>
        <begin position="144"/>
        <end position="164"/>
    </location>
</feature>
<feature type="transmembrane region" description="Helical" evidence="1">
    <location>
        <begin position="77"/>
        <end position="98"/>
    </location>
</feature>
<name>A0ABS9L8Z0_9MICC</name>
<evidence type="ECO:0000313" key="3">
    <source>
        <dbReference type="Proteomes" id="UP001165368"/>
    </source>
</evidence>
<dbReference type="EMBL" id="JAKLTQ010000011">
    <property type="protein sequence ID" value="MCG2623153.1"/>
    <property type="molecule type" value="Genomic_DNA"/>
</dbReference>
<keyword evidence="1" id="KW-0472">Membrane</keyword>
<gene>
    <name evidence="2" type="ORF">LVY72_14740</name>
</gene>
<proteinExistence type="predicted"/>
<protein>
    <submittedName>
        <fullName evidence="2">DUF2306 domain-containing protein</fullName>
    </submittedName>
</protein>
<keyword evidence="1" id="KW-0812">Transmembrane</keyword>
<reference evidence="2" key="1">
    <citation type="submission" date="2022-01" db="EMBL/GenBank/DDBJ databases">
        <authorList>
            <person name="Jo J.-H."/>
            <person name="Im W.-T."/>
        </authorList>
    </citation>
    <scope>NUCLEOTIDE SEQUENCE</scope>
    <source>
        <strain evidence="2">I2-34</strain>
    </source>
</reference>
<evidence type="ECO:0000256" key="1">
    <source>
        <dbReference type="SAM" id="Phobius"/>
    </source>
</evidence>
<sequence>MPTGLILLSFLPILGGAARLTELTIGAEITPQNERFFDAPVPVFLHIVSVTVYSLLGAFQFVSSLRARSWHRVAGRVLVPAGLLAAFSGLWLALVYFLANDGTILLILRLIIGSSKVVSIARGLSYMMRSRDFVRHRGWMTRSYAIGAAAGTEALLIIGPEILFNPPDSTAQVVFTGAAWVINLAVAEYVIHRRARAAADDDPGVYAVTAID</sequence>
<feature type="transmembrane region" description="Helical" evidence="1">
    <location>
        <begin position="43"/>
        <end position="65"/>
    </location>
</feature>
<keyword evidence="1" id="KW-1133">Transmembrane helix</keyword>
<dbReference type="Proteomes" id="UP001165368">
    <property type="component" value="Unassembled WGS sequence"/>
</dbReference>
<feature type="transmembrane region" description="Helical" evidence="1">
    <location>
        <begin position="170"/>
        <end position="191"/>
    </location>
</feature>
<dbReference type="Pfam" id="PF10067">
    <property type="entry name" value="DUF2306"/>
    <property type="match status" value="1"/>
</dbReference>
<organism evidence="2 3">
    <name type="scientific">Arthrobacter hankyongi</name>
    <dbReference type="NCBI Taxonomy" id="2904801"/>
    <lineage>
        <taxon>Bacteria</taxon>
        <taxon>Bacillati</taxon>
        <taxon>Actinomycetota</taxon>
        <taxon>Actinomycetes</taxon>
        <taxon>Micrococcales</taxon>
        <taxon>Micrococcaceae</taxon>
        <taxon>Arthrobacter</taxon>
    </lineage>
</organism>
<comment type="caution">
    <text evidence="2">The sequence shown here is derived from an EMBL/GenBank/DDBJ whole genome shotgun (WGS) entry which is preliminary data.</text>
</comment>
<dbReference type="InterPro" id="IPR018750">
    <property type="entry name" value="DUF2306_membrane"/>
</dbReference>
<keyword evidence="3" id="KW-1185">Reference proteome</keyword>
<dbReference type="RefSeq" id="WP_237822172.1">
    <property type="nucleotide sequence ID" value="NZ_JAKLTQ010000011.1"/>
</dbReference>
<evidence type="ECO:0000313" key="2">
    <source>
        <dbReference type="EMBL" id="MCG2623153.1"/>
    </source>
</evidence>
<feature type="transmembrane region" description="Helical" evidence="1">
    <location>
        <begin position="104"/>
        <end position="124"/>
    </location>
</feature>